<dbReference type="EMBL" id="KF901112">
    <property type="protein sequence ID" value="AIF18505.1"/>
    <property type="molecule type" value="Genomic_DNA"/>
</dbReference>
<organism evidence="2">
    <name type="scientific">uncultured marine group II/III euryarchaeote KM3_83_D04</name>
    <dbReference type="NCBI Taxonomy" id="1456521"/>
    <lineage>
        <taxon>Archaea</taxon>
        <taxon>Methanobacteriati</taxon>
        <taxon>Methanobacteriota</taxon>
        <taxon>environmental samples</taxon>
    </lineage>
</organism>
<accession>A0A075HSR8</accession>
<evidence type="ECO:0000313" key="2">
    <source>
        <dbReference type="EMBL" id="AIF18505.1"/>
    </source>
</evidence>
<dbReference type="AlphaFoldDB" id="A0A075HSR8"/>
<proteinExistence type="predicted"/>
<name>A0A075HSR8_9EURY</name>
<feature type="compositionally biased region" description="Polar residues" evidence="1">
    <location>
        <begin position="1"/>
        <end position="11"/>
    </location>
</feature>
<feature type="compositionally biased region" description="Polar residues" evidence="1">
    <location>
        <begin position="26"/>
        <end position="50"/>
    </location>
</feature>
<reference evidence="2" key="1">
    <citation type="journal article" date="2014" name="Genome Biol. Evol.">
        <title>Pangenome evidence for extensive interdomain horizontal transfer affecting lineage core and shell genes in uncultured planktonic thaumarchaeota and euryarchaeota.</title>
        <authorList>
            <person name="Deschamps P."/>
            <person name="Zivanovic Y."/>
            <person name="Moreira D."/>
            <person name="Rodriguez-Valera F."/>
            <person name="Lopez-Garcia P."/>
        </authorList>
    </citation>
    <scope>NUCLEOTIDE SEQUENCE</scope>
</reference>
<evidence type="ECO:0000256" key="1">
    <source>
        <dbReference type="SAM" id="MobiDB-lite"/>
    </source>
</evidence>
<protein>
    <submittedName>
        <fullName evidence="2">Uncharacterized protein</fullName>
    </submittedName>
</protein>
<feature type="region of interest" description="Disordered" evidence="1">
    <location>
        <begin position="1"/>
        <end position="89"/>
    </location>
</feature>
<sequence>MLSNPSATEESGISAIPADDSEGTKTKASSSRVRPNGSRYSANWTISAASTPRMAAPSPGGGQLPAITTRPPVIPTPGSDPTEPSTTIVPSLIPAPVLLPTCPRTITVPPDIQAPTSSPAEPCTVMVPPVIRPPSLSPTSFSTTMRPSLWKAPSIEVLDPWSVKFPPLFIAPAHSPRSPSRSTLDLAGRWEIAPISPFLGFSSPPRPHPILTSRSLSKASESIPSRSRPSLILFAVTSRMTLPVRTWPHRSSF</sequence>